<keyword evidence="2" id="KW-0812">Transmembrane</keyword>
<keyword evidence="2" id="KW-0472">Membrane</keyword>
<keyword evidence="2" id="KW-1133">Transmembrane helix</keyword>
<organism evidence="3 4">
    <name type="scientific">Sinanodonta woodiana</name>
    <name type="common">Chinese pond mussel</name>
    <name type="synonym">Anodonta woodiana</name>
    <dbReference type="NCBI Taxonomy" id="1069815"/>
    <lineage>
        <taxon>Eukaryota</taxon>
        <taxon>Metazoa</taxon>
        <taxon>Spiralia</taxon>
        <taxon>Lophotrochozoa</taxon>
        <taxon>Mollusca</taxon>
        <taxon>Bivalvia</taxon>
        <taxon>Autobranchia</taxon>
        <taxon>Heteroconchia</taxon>
        <taxon>Palaeoheterodonta</taxon>
        <taxon>Unionida</taxon>
        <taxon>Unionoidea</taxon>
        <taxon>Unionidae</taxon>
        <taxon>Unioninae</taxon>
        <taxon>Sinanodonta</taxon>
    </lineage>
</organism>
<evidence type="ECO:0000313" key="4">
    <source>
        <dbReference type="Proteomes" id="UP001634394"/>
    </source>
</evidence>
<dbReference type="AlphaFoldDB" id="A0ABD3XPF4"/>
<dbReference type="EMBL" id="JBJQND010000002">
    <property type="protein sequence ID" value="KAL3886855.1"/>
    <property type="molecule type" value="Genomic_DNA"/>
</dbReference>
<feature type="transmembrane region" description="Helical" evidence="2">
    <location>
        <begin position="444"/>
        <end position="464"/>
    </location>
</feature>
<feature type="compositionally biased region" description="Basic and acidic residues" evidence="1">
    <location>
        <begin position="47"/>
        <end position="58"/>
    </location>
</feature>
<protein>
    <recommendedName>
        <fullName evidence="5">G domain-containing protein</fullName>
    </recommendedName>
</protein>
<dbReference type="Gene3D" id="3.40.50.300">
    <property type="entry name" value="P-loop containing nucleotide triphosphate hydrolases"/>
    <property type="match status" value="1"/>
</dbReference>
<feature type="transmembrane region" description="Helical" evidence="2">
    <location>
        <begin position="375"/>
        <end position="397"/>
    </location>
</feature>
<keyword evidence="4" id="KW-1185">Reference proteome</keyword>
<reference evidence="3 4" key="1">
    <citation type="submission" date="2024-11" db="EMBL/GenBank/DDBJ databases">
        <title>Chromosome-level genome assembly of the freshwater bivalve Anodonta woodiana.</title>
        <authorList>
            <person name="Chen X."/>
        </authorList>
    </citation>
    <scope>NUCLEOTIDE SEQUENCE [LARGE SCALE GENOMIC DNA]</scope>
    <source>
        <strain evidence="3">MN2024</strain>
        <tissue evidence="3">Gills</tissue>
    </source>
</reference>
<evidence type="ECO:0000313" key="3">
    <source>
        <dbReference type="EMBL" id="KAL3886855.1"/>
    </source>
</evidence>
<accession>A0ABD3XPF4</accession>
<comment type="caution">
    <text evidence="3">The sequence shown here is derived from an EMBL/GenBank/DDBJ whole genome shotgun (WGS) entry which is preliminary data.</text>
</comment>
<dbReference type="CDD" id="cd00882">
    <property type="entry name" value="Ras_like_GTPase"/>
    <property type="match status" value="1"/>
</dbReference>
<dbReference type="InterPro" id="IPR027417">
    <property type="entry name" value="P-loop_NTPase"/>
</dbReference>
<evidence type="ECO:0000256" key="1">
    <source>
        <dbReference type="SAM" id="MobiDB-lite"/>
    </source>
</evidence>
<dbReference type="SUPFAM" id="SSF52540">
    <property type="entry name" value="P-loop containing nucleoside triphosphate hydrolases"/>
    <property type="match status" value="1"/>
</dbReference>
<sequence length="470" mass="53583">MCTYPKEVNLANFHYIRMTAGGQHTAEDEQSDFTRLEDSDTDSELSLDERDKKERDNKTKNKYIENIKEICGKADGNGKTLNVAIVGTYGVGKTSFVNTIAAAMSRDRWREHAYAGKYGSEGRPMTVFSEKFSKCCKEKDEEYQNIALPTLIDLAGFPDEDNEKWRELLRIVFYGRLQEGESITNAQEYCEQFGVEGLRKRYSTEQEALKVNRVVFVGAADQPIPKNLISCVIEAARPTGKCDDRGRRTIPIYGVLTHADKVDDLEDTCESGKKTEKEFVSCLGLEGSKHRYLRCRNYCDDVDHGKRMDRCFPELDVPVLRFLTAVFDPELKIQHDDESYSSMKTKSKLVSKIVPPDGNERDSVPGRERKARNKLFVTLITIALEALFVAILLQWFLASPPVNRGELSDTCIRYNARKDQHGLDFKAFSELCQDIDSLFPKSKIVPFILFVTVRVGTLFFMHFLPAFRQD</sequence>
<name>A0ABD3XPF4_SINWO</name>
<feature type="region of interest" description="Disordered" evidence="1">
    <location>
        <begin position="24"/>
        <end position="58"/>
    </location>
</feature>
<gene>
    <name evidence="3" type="ORF">ACJMK2_026817</name>
</gene>
<proteinExistence type="predicted"/>
<evidence type="ECO:0000256" key="2">
    <source>
        <dbReference type="SAM" id="Phobius"/>
    </source>
</evidence>
<evidence type="ECO:0008006" key="5">
    <source>
        <dbReference type="Google" id="ProtNLM"/>
    </source>
</evidence>
<dbReference type="Proteomes" id="UP001634394">
    <property type="component" value="Unassembled WGS sequence"/>
</dbReference>